<dbReference type="AlphaFoldDB" id="A0A1X0VDM4"/>
<dbReference type="Proteomes" id="UP000192288">
    <property type="component" value="Unassembled WGS sequence"/>
</dbReference>
<dbReference type="InterPro" id="IPR023631">
    <property type="entry name" value="Amidase_dom"/>
</dbReference>
<protein>
    <recommendedName>
        <fullName evidence="1">Amidase domain-containing protein</fullName>
    </recommendedName>
</protein>
<evidence type="ECO:0000313" key="3">
    <source>
        <dbReference type="Proteomes" id="UP000192288"/>
    </source>
</evidence>
<dbReference type="RefSeq" id="WP_004911475.1">
    <property type="nucleotide sequence ID" value="NZ_MPLS01000013.1"/>
</dbReference>
<evidence type="ECO:0000313" key="2">
    <source>
        <dbReference type="EMBL" id="ORI97837.1"/>
    </source>
</evidence>
<gene>
    <name evidence="2" type="ORF">BMR96_04930</name>
</gene>
<dbReference type="Pfam" id="PF01425">
    <property type="entry name" value="Amidase"/>
    <property type="match status" value="1"/>
</dbReference>
<dbReference type="SUPFAM" id="SSF75304">
    <property type="entry name" value="Amidase signature (AS) enzymes"/>
    <property type="match status" value="1"/>
</dbReference>
<reference evidence="2 3" key="1">
    <citation type="journal article" date="2017" name="Front. Microbiol.">
        <title>Genomic Characterization of Dairy Associated Leuconostoc Species and Diversity of Leuconostocs in Undefined Mixed Mesophilic Starter Cultures.</title>
        <authorList>
            <person name="Frantzen C.A."/>
            <person name="Kot W."/>
            <person name="Pedersen T.B."/>
            <person name="Ardo Y.M."/>
            <person name="Broadbent J.R."/>
            <person name="Neve H."/>
            <person name="Hansen L.H."/>
            <person name="Dal Bello F."/>
            <person name="Ostlie H.M."/>
            <person name="Kleppen H.P."/>
            <person name="Vogensen F.K."/>
            <person name="Holo H."/>
        </authorList>
    </citation>
    <scope>NUCLEOTIDE SEQUENCE [LARGE SCALE GENOMIC DNA]</scope>
    <source>
        <strain evidence="2 3">LMGCF08</strain>
    </source>
</reference>
<dbReference type="EMBL" id="MPLS01000013">
    <property type="protein sequence ID" value="ORI97837.1"/>
    <property type="molecule type" value="Genomic_DNA"/>
</dbReference>
<evidence type="ECO:0000259" key="1">
    <source>
        <dbReference type="Pfam" id="PF01425"/>
    </source>
</evidence>
<sequence length="444" mass="47755">MINVKEQSVTALQAMLRAGEITSVALVESYLARIKQLESAPYHLNAISDLNPNALDEALAADNARLKGQVTPKQLLFGIPVLIKDNIDVAGMPTSAGSLALADNIAKSDATIVQRLRSAGAIILGKNNLSEFAHFMSNTQPSGFSSRGGRVINPIMPDITPSGSSSGSAVAVAASMATVAVGTETNGSILAPAHMNSIVGLKPTHGLLPNDGILPLAESQDTVGPMGRTVSDTFALFAALNQYNQNQKLVPVMKSHLSVLSSLKWTTSLHEAVSDYVDHYDRVDMPEEQPNDDDEKAVFLSEFQHGINSYLTTHSTRMNTLQDIINFNQADIQKRAPFGQELLEKALLAGDATQEKPRVQDIARRLLDTMLKDNNVLLGDDTKLINLAAIAGYPSLTVPTGSSDDLYFHGLSSVIMVAKPFNEIALKVIGESIESHHQRLIPEF</sequence>
<proteinExistence type="predicted"/>
<organism evidence="2 3">
    <name type="scientific">Leuconostoc pseudomesenteroides</name>
    <dbReference type="NCBI Taxonomy" id="33968"/>
    <lineage>
        <taxon>Bacteria</taxon>
        <taxon>Bacillati</taxon>
        <taxon>Bacillota</taxon>
        <taxon>Bacilli</taxon>
        <taxon>Lactobacillales</taxon>
        <taxon>Lactobacillaceae</taxon>
        <taxon>Leuconostoc</taxon>
    </lineage>
</organism>
<feature type="domain" description="Amidase" evidence="1">
    <location>
        <begin position="26"/>
        <end position="248"/>
    </location>
</feature>
<accession>A0A1X0VDM4</accession>
<dbReference type="PANTHER" id="PTHR42678">
    <property type="entry name" value="AMIDASE"/>
    <property type="match status" value="1"/>
</dbReference>
<dbReference type="PANTHER" id="PTHR42678:SF34">
    <property type="entry name" value="OS04G0183300 PROTEIN"/>
    <property type="match status" value="1"/>
</dbReference>
<dbReference type="InterPro" id="IPR036928">
    <property type="entry name" value="AS_sf"/>
</dbReference>
<dbReference type="STRING" id="33968.BMS77_04895"/>
<comment type="caution">
    <text evidence="2">The sequence shown here is derived from an EMBL/GenBank/DDBJ whole genome shotgun (WGS) entry which is preliminary data.</text>
</comment>
<dbReference type="eggNOG" id="COG0154">
    <property type="taxonomic scope" value="Bacteria"/>
</dbReference>
<dbReference type="Gene3D" id="3.90.1300.10">
    <property type="entry name" value="Amidase signature (AS) domain"/>
    <property type="match status" value="1"/>
</dbReference>
<name>A0A1X0VDM4_LEUPS</name>